<dbReference type="InterPro" id="IPR046938">
    <property type="entry name" value="DNA_clamp_sf"/>
</dbReference>
<dbReference type="Gene3D" id="3.10.150.10">
    <property type="entry name" value="DNA Polymerase III, subunit A, domain 2"/>
    <property type="match status" value="1"/>
</dbReference>
<evidence type="ECO:0000313" key="1">
    <source>
        <dbReference type="EMBL" id="QBE66826.1"/>
    </source>
</evidence>
<evidence type="ECO:0000313" key="2">
    <source>
        <dbReference type="Proteomes" id="UP000290637"/>
    </source>
</evidence>
<keyword evidence="2" id="KW-1185">Reference proteome</keyword>
<protein>
    <submittedName>
        <fullName evidence="1">Uncharacterized protein</fullName>
    </submittedName>
</protein>
<name>A0A4P6L573_9BURK</name>
<sequence length="198" mass="21431">MMLLKTDHLKAAALCAATKDIRFYLNGVFVEFLLEETRLVATDGNIAAVLRDEQKHTLDQCVSLIIPNDVIKRALTGWKSGGSSLESLNGGLWSLNSVVFTPMDGRFPDYRRIVPTKASGAVGQFDPELLAVFGKVAKALGQKTSAVHIWHSGTDAAAVQVLGRPEFTGVMMPLKKPKEAPVMSTWGAQWPAPIDQAA</sequence>
<dbReference type="AlphaFoldDB" id="A0A4P6L573"/>
<dbReference type="RefSeq" id="WP_130189933.1">
    <property type="nucleotide sequence ID" value="NZ_CP035913.1"/>
</dbReference>
<accession>A0A4P6L573</accession>
<dbReference type="Proteomes" id="UP000290637">
    <property type="component" value="Chromosome"/>
</dbReference>
<dbReference type="EMBL" id="CP035913">
    <property type="protein sequence ID" value="QBE66826.1"/>
    <property type="molecule type" value="Genomic_DNA"/>
</dbReference>
<dbReference type="KEGG" id="plue:EWM63_30850"/>
<organism evidence="1 2">
    <name type="scientific">Pseudoduganella lutea</name>
    <dbReference type="NCBI Taxonomy" id="321985"/>
    <lineage>
        <taxon>Bacteria</taxon>
        <taxon>Pseudomonadati</taxon>
        <taxon>Pseudomonadota</taxon>
        <taxon>Betaproteobacteria</taxon>
        <taxon>Burkholderiales</taxon>
        <taxon>Oxalobacteraceae</taxon>
        <taxon>Telluria group</taxon>
        <taxon>Pseudoduganella</taxon>
    </lineage>
</organism>
<gene>
    <name evidence="1" type="ORF">EWM63_30850</name>
</gene>
<dbReference type="SUPFAM" id="SSF55979">
    <property type="entry name" value="DNA clamp"/>
    <property type="match status" value="1"/>
</dbReference>
<proteinExistence type="predicted"/>
<reference evidence="1 2" key="1">
    <citation type="submission" date="2019-02" db="EMBL/GenBank/DDBJ databases">
        <title>Draft Genome Sequences of Six Type Strains of the Genus Massilia.</title>
        <authorList>
            <person name="Miess H."/>
            <person name="Frediansyhah A."/>
            <person name="Gross H."/>
        </authorList>
    </citation>
    <scope>NUCLEOTIDE SEQUENCE [LARGE SCALE GENOMIC DNA]</scope>
    <source>
        <strain evidence="1 2">DSM 17473</strain>
    </source>
</reference>
<dbReference type="OrthoDB" id="9157270at2"/>